<evidence type="ECO:0000313" key="1">
    <source>
        <dbReference type="EMBL" id="MCI2229593.1"/>
    </source>
</evidence>
<name>A0A9X1VP14_9FLAO</name>
<dbReference type="InterPro" id="IPR054500">
    <property type="entry name" value="Phage_fiber_rpt"/>
</dbReference>
<sequence length="464" mass="52474">MAKVSKTILLGYNKCIELAIKWTNILDSFWHKDEKIPKSALREDVFTPIVDNLESSDTDKTLSANQGKVLNAIINGLSTNHVGDNSDLGNVVLNGFYPIANYPVGTIHIDKNSEWVGLYARITATEWLKFETQDSLETYFDSRYIKKLDTKKFVDEDGLTLMEVPFNEKINLHGVKAGYDLAKGGYYLESILDAPYLDAIEPVSMLPSTTQDIILYGSSFTRSTTVTTENSNITINNIWYELHVELKIPIIRLNVTSTSVEGDITFIIDNGKKEIVSGYFSIILGEVFQPTVSDWINISGATPLSTGSIGVGSYNSYSEALWDKEFDYTKDFMVSFKYVRSPLGLPNDAYTEPIIRLLSVVDDTEDFGFVTYQNSDSFYKVFYYEGGTLRYGETIEGGVDFSETFELVEDITVSIKFIGGYYSYYHNDNLIKIRPYVPTHNFKLMFASRTTNIKDIKYIELQTP</sequence>
<organism evidence="1 2">
    <name type="scientific">Polaribacter marinus</name>
    <dbReference type="NCBI Taxonomy" id="2916838"/>
    <lineage>
        <taxon>Bacteria</taxon>
        <taxon>Pseudomonadati</taxon>
        <taxon>Bacteroidota</taxon>
        <taxon>Flavobacteriia</taxon>
        <taxon>Flavobacteriales</taxon>
        <taxon>Flavobacteriaceae</taxon>
    </lineage>
</organism>
<evidence type="ECO:0000313" key="2">
    <source>
        <dbReference type="Proteomes" id="UP001139369"/>
    </source>
</evidence>
<comment type="caution">
    <text evidence="1">The sequence shown here is derived from an EMBL/GenBank/DDBJ whole genome shotgun (WGS) entry which is preliminary data.</text>
</comment>
<accession>A0A9X1VP14</accession>
<dbReference type="RefSeq" id="WP_242178719.1">
    <property type="nucleotide sequence ID" value="NZ_JAKQYM010000007.1"/>
</dbReference>
<dbReference type="EMBL" id="JAKQYM010000007">
    <property type="protein sequence ID" value="MCI2229593.1"/>
    <property type="molecule type" value="Genomic_DNA"/>
</dbReference>
<dbReference type="Proteomes" id="UP001139369">
    <property type="component" value="Unassembled WGS sequence"/>
</dbReference>
<dbReference type="AlphaFoldDB" id="A0A9X1VP14"/>
<keyword evidence="2" id="KW-1185">Reference proteome</keyword>
<gene>
    <name evidence="1" type="ORF">MC378_10475</name>
</gene>
<reference evidence="1" key="1">
    <citation type="submission" date="2022-02" db="EMBL/GenBank/DDBJ databases">
        <title>Polaribacter sp. MSW13, isolated from seawater.</title>
        <authorList>
            <person name="Kristyanto S."/>
            <person name="Jung J."/>
            <person name="Jeon C.O."/>
        </authorList>
    </citation>
    <scope>NUCLEOTIDE SEQUENCE</scope>
    <source>
        <strain evidence="1">MSW13</strain>
    </source>
</reference>
<dbReference type="Pfam" id="PF22337">
    <property type="entry name" value="Phage_fiber_rpt"/>
    <property type="match status" value="1"/>
</dbReference>
<proteinExistence type="predicted"/>
<protein>
    <submittedName>
        <fullName evidence="1">Uncharacterized protein</fullName>
    </submittedName>
</protein>